<dbReference type="Pfam" id="PF14384">
    <property type="entry name" value="BrnA_antitoxin"/>
    <property type="match status" value="1"/>
</dbReference>
<dbReference type="Proteomes" id="UP000672027">
    <property type="component" value="Chromosome"/>
</dbReference>
<sequence>MRNEYDFSQSKPASEVPHLVKLQAQGGKTRITMYVDDDVLAAFRTQAEEQGIGYQTAINQVLRDYLHQGESTLENLLRKVIREEMQLSDTTHCR</sequence>
<name>A0ABX7X0D9_9GAMM</name>
<organism evidence="1 2">
    <name type="scientific">Candidatus Thiothrix anitrata</name>
    <dbReference type="NCBI Taxonomy" id="2823902"/>
    <lineage>
        <taxon>Bacteria</taxon>
        <taxon>Pseudomonadati</taxon>
        <taxon>Pseudomonadota</taxon>
        <taxon>Gammaproteobacteria</taxon>
        <taxon>Thiotrichales</taxon>
        <taxon>Thiotrichaceae</taxon>
        <taxon>Thiothrix</taxon>
    </lineage>
</organism>
<dbReference type="EMBL" id="CP072800">
    <property type="protein sequence ID" value="QTR48867.1"/>
    <property type="molecule type" value="Genomic_DNA"/>
</dbReference>
<reference evidence="1 2" key="1">
    <citation type="submission" date="2021-04" db="EMBL/GenBank/DDBJ databases">
        <title>Genomics, taxonomy and metabolism of representatives of sulfur bacteria of the genus Thiothrix: Thiothrix fructosivorans QT, Thiothrix unzii A1T and three new species, Thiothrix subterranea sp. nov., Thiothrix litoralis sp. nov. and 'Candidatus Thiothrix anitrata' sp. nov.</title>
        <authorList>
            <person name="Ravin N.V."/>
            <person name="Smolyakov D."/>
            <person name="Rudenko T.S."/>
            <person name="Mardanov A.V."/>
            <person name="Beletsky A.V."/>
            <person name="Markov N.D."/>
            <person name="Fomenkov A.I."/>
            <person name="Roberts R.J."/>
            <person name="Karnachuk O.V."/>
            <person name="Novikov A."/>
            <person name="Grabovich M.Y."/>
        </authorList>
    </citation>
    <scope>NUCLEOTIDE SEQUENCE [LARGE SCALE GENOMIC DNA]</scope>
    <source>
        <strain evidence="1 2">A52</strain>
    </source>
</reference>
<evidence type="ECO:0000313" key="1">
    <source>
        <dbReference type="EMBL" id="QTR48867.1"/>
    </source>
</evidence>
<keyword evidence="2" id="KW-1185">Reference proteome</keyword>
<dbReference type="RefSeq" id="WP_210225745.1">
    <property type="nucleotide sequence ID" value="NZ_CP072800.1"/>
</dbReference>
<dbReference type="InterPro" id="IPR025528">
    <property type="entry name" value="BrnA_antitoxin"/>
</dbReference>
<evidence type="ECO:0000313" key="2">
    <source>
        <dbReference type="Proteomes" id="UP000672027"/>
    </source>
</evidence>
<accession>A0ABX7X0D9</accession>
<gene>
    <name evidence="1" type="ORF">J8380_11305</name>
</gene>
<protein>
    <submittedName>
        <fullName evidence="1">BrnA antitoxin family protein</fullName>
    </submittedName>
</protein>
<proteinExistence type="predicted"/>